<feature type="compositionally biased region" description="Low complexity" evidence="1">
    <location>
        <begin position="624"/>
        <end position="639"/>
    </location>
</feature>
<proteinExistence type="predicted"/>
<feature type="compositionally biased region" description="Low complexity" evidence="1">
    <location>
        <begin position="533"/>
        <end position="554"/>
    </location>
</feature>
<feature type="region of interest" description="Disordered" evidence="1">
    <location>
        <begin position="533"/>
        <end position="567"/>
    </location>
</feature>
<evidence type="ECO:0000256" key="1">
    <source>
        <dbReference type="SAM" id="MobiDB-lite"/>
    </source>
</evidence>
<dbReference type="PANTHER" id="PTHR14778:SF2">
    <property type="entry name" value="KINETOCHORE-ASSOCIATED PROTEIN DSN1 HOMOLOG"/>
    <property type="match status" value="1"/>
</dbReference>
<sequence>MTASRSLFGGGLEQPMLPTDPQPPTSKRKAADEGNPLFTGTKRVKKEGSTKGGSSNKRKLINGEEQPGGLVIVRAPPARPPSVPPPSSQPPPQSQHPPRPQSTGPYPTKPPSTSQAGPSQPPSKKFRADSRPPNPTTTKVPTTIQQPPQSTTRPDPELDEDVRLMNSEAEHLRQQSRVQAENLWGNNINPNFAFPAFPKSQPLHPSNGSIHHRDMSQPLAARETPTIERNRSMRGESHHRRRSSVSRGKRVSASFEQTGVITQPHPSVSDSSFYKHIDCDLPEPQRARQLLIWCSSRAAAPRPNSHPSTPEPSSSRRKSSNPGKDPPPLPPLSPDDAALLKELQDDVIRMLAEKRIDTNVFSVGGVLDGLDVPPKKMRENEQNVKNRAREIKFTEHNERAMAEDQAWGEVATYYNQHRARVMAETEKMKETRARSAKAKGKQRAMSQEVEDWGPRDYELPEEFRGSEGVALARSIVGEDGGRTSPLSRRVEECEPIIDHLHALVDCSLRTTHLSEEDLDRRFALLSLSLATRSQPIPSSSLSSTPGTLSSYLPPSTNPSRVAPPTDPQDLLRALSRIDAERPQAKVGDAARRAVREVQRVNEASAAGGVVDRRLTGVPPPTPRKLPGTPRRATTPGRGR</sequence>
<dbReference type="STRING" id="933084.A0A067PD49"/>
<dbReference type="GO" id="GO:0000444">
    <property type="term" value="C:MIS12/MIND type complex"/>
    <property type="evidence" value="ECO:0007669"/>
    <property type="project" value="InterPro"/>
</dbReference>
<dbReference type="EMBL" id="KL197738">
    <property type="protein sequence ID" value="KDQ52709.1"/>
    <property type="molecule type" value="Genomic_DNA"/>
</dbReference>
<dbReference type="GO" id="GO:0007059">
    <property type="term" value="P:chromosome segregation"/>
    <property type="evidence" value="ECO:0007669"/>
    <property type="project" value="InterPro"/>
</dbReference>
<feature type="region of interest" description="Disordered" evidence="1">
    <location>
        <begin position="299"/>
        <end position="336"/>
    </location>
</feature>
<dbReference type="InterPro" id="IPR013218">
    <property type="entry name" value="Dsn1/Mis13"/>
</dbReference>
<feature type="region of interest" description="Disordered" evidence="1">
    <location>
        <begin position="600"/>
        <end position="639"/>
    </location>
</feature>
<feature type="compositionally biased region" description="Basic residues" evidence="1">
    <location>
        <begin position="237"/>
        <end position="250"/>
    </location>
</feature>
<accession>A0A067PD49</accession>
<organism evidence="2 3">
    <name type="scientific">Jaapia argillacea MUCL 33604</name>
    <dbReference type="NCBI Taxonomy" id="933084"/>
    <lineage>
        <taxon>Eukaryota</taxon>
        <taxon>Fungi</taxon>
        <taxon>Dikarya</taxon>
        <taxon>Basidiomycota</taxon>
        <taxon>Agaricomycotina</taxon>
        <taxon>Agaricomycetes</taxon>
        <taxon>Agaricomycetidae</taxon>
        <taxon>Jaapiales</taxon>
        <taxon>Jaapiaceae</taxon>
        <taxon>Jaapia</taxon>
    </lineage>
</organism>
<dbReference type="AlphaFoldDB" id="A0A067PD49"/>
<feature type="region of interest" description="Disordered" evidence="1">
    <location>
        <begin position="231"/>
        <end position="271"/>
    </location>
</feature>
<dbReference type="OrthoDB" id="3364649at2759"/>
<dbReference type="InParanoid" id="A0A067PD49"/>
<keyword evidence="3" id="KW-1185">Reference proteome</keyword>
<dbReference type="HOGENOM" id="CLU_019461_1_0_1"/>
<feature type="compositionally biased region" description="Pro residues" evidence="1">
    <location>
        <begin position="324"/>
        <end position="333"/>
    </location>
</feature>
<name>A0A067PD49_9AGAM</name>
<evidence type="ECO:0000313" key="2">
    <source>
        <dbReference type="EMBL" id="KDQ52709.1"/>
    </source>
</evidence>
<feature type="compositionally biased region" description="Low complexity" evidence="1">
    <location>
        <begin position="136"/>
        <end position="153"/>
    </location>
</feature>
<feature type="region of interest" description="Disordered" evidence="1">
    <location>
        <begin position="1"/>
        <end position="165"/>
    </location>
</feature>
<protein>
    <submittedName>
        <fullName evidence="2">Uncharacterized protein</fullName>
    </submittedName>
</protein>
<gene>
    <name evidence="2" type="ORF">JAAARDRAFT_162538</name>
</gene>
<dbReference type="GO" id="GO:0051301">
    <property type="term" value="P:cell division"/>
    <property type="evidence" value="ECO:0007669"/>
    <property type="project" value="InterPro"/>
</dbReference>
<feature type="compositionally biased region" description="Polar residues" evidence="1">
    <location>
        <begin position="255"/>
        <end position="271"/>
    </location>
</feature>
<dbReference type="PANTHER" id="PTHR14778">
    <property type="entry name" value="KINETOCHORE-ASSOCIATED PROTEIN DSN1 HOMOLOG"/>
    <property type="match status" value="1"/>
</dbReference>
<feature type="compositionally biased region" description="Pro residues" evidence="1">
    <location>
        <begin position="77"/>
        <end position="100"/>
    </location>
</feature>
<dbReference type="Proteomes" id="UP000027265">
    <property type="component" value="Unassembled WGS sequence"/>
</dbReference>
<evidence type="ECO:0000313" key="3">
    <source>
        <dbReference type="Proteomes" id="UP000027265"/>
    </source>
</evidence>
<dbReference type="Pfam" id="PF08202">
    <property type="entry name" value="MIS13"/>
    <property type="match status" value="1"/>
</dbReference>
<reference evidence="3" key="1">
    <citation type="journal article" date="2014" name="Proc. Natl. Acad. Sci. U.S.A.">
        <title>Extensive sampling of basidiomycete genomes demonstrates inadequacy of the white-rot/brown-rot paradigm for wood decay fungi.</title>
        <authorList>
            <person name="Riley R."/>
            <person name="Salamov A.A."/>
            <person name="Brown D.W."/>
            <person name="Nagy L.G."/>
            <person name="Floudas D."/>
            <person name="Held B.W."/>
            <person name="Levasseur A."/>
            <person name="Lombard V."/>
            <person name="Morin E."/>
            <person name="Otillar R."/>
            <person name="Lindquist E.A."/>
            <person name="Sun H."/>
            <person name="LaButti K.M."/>
            <person name="Schmutz J."/>
            <person name="Jabbour D."/>
            <person name="Luo H."/>
            <person name="Baker S.E."/>
            <person name="Pisabarro A.G."/>
            <person name="Walton J.D."/>
            <person name="Blanchette R.A."/>
            <person name="Henrissat B."/>
            <person name="Martin F."/>
            <person name="Cullen D."/>
            <person name="Hibbett D.S."/>
            <person name="Grigoriev I.V."/>
        </authorList>
    </citation>
    <scope>NUCLEOTIDE SEQUENCE [LARGE SCALE GENOMIC DNA]</scope>
    <source>
        <strain evidence="3">MUCL 33604</strain>
    </source>
</reference>